<evidence type="ECO:0000313" key="4">
    <source>
        <dbReference type="Proteomes" id="UP000541636"/>
    </source>
</evidence>
<name>A0A846ZMY7_9GAMM</name>
<dbReference type="InterPro" id="IPR016477">
    <property type="entry name" value="Fructo-/Ketosamine-3-kinase"/>
</dbReference>
<sequence>MSIPSSIATCIDGAVPTDHGLHRVRMRDGRSAWLKHRPDRPASLLQAEANGLRLLHEAGGMRVPGIYAEQPHAMLIEDLGNGMPAKDFQIRAAHGLARQHAAQGPHFGLEHEGWCGDGWQDNTPDTDGHRFFAQRRLQPQAQRAHDAGLIDNADLTRIEHLCQRLTEWVPEQAPVLLHGDLWSGNLHCCRNGEPALIDAGAAYYGWAEADLAMLTLFGDPGPRFFEHYAERAPLARDWRERAPLYNLYHLLNHLNLFGRGYLGAVRSVLRRYVGTV</sequence>
<keyword evidence="2" id="KW-0808">Transferase</keyword>
<dbReference type="PIRSF" id="PIRSF006221">
    <property type="entry name" value="Ketosamine-3-kinase"/>
    <property type="match status" value="1"/>
</dbReference>
<organism evidence="3 4">
    <name type="scientific">Oleiagrimonas citrea</name>
    <dbReference type="NCBI Taxonomy" id="1665687"/>
    <lineage>
        <taxon>Bacteria</taxon>
        <taxon>Pseudomonadati</taxon>
        <taxon>Pseudomonadota</taxon>
        <taxon>Gammaproteobacteria</taxon>
        <taxon>Lysobacterales</taxon>
        <taxon>Rhodanobacteraceae</taxon>
        <taxon>Oleiagrimonas</taxon>
    </lineage>
</organism>
<dbReference type="Gene3D" id="3.90.1200.10">
    <property type="match status" value="1"/>
</dbReference>
<dbReference type="PANTHER" id="PTHR12149">
    <property type="entry name" value="FRUCTOSAMINE 3 KINASE-RELATED PROTEIN"/>
    <property type="match status" value="1"/>
</dbReference>
<proteinExistence type="inferred from homology"/>
<dbReference type="Gene3D" id="3.30.200.20">
    <property type="entry name" value="Phosphorylase Kinase, domain 1"/>
    <property type="match status" value="1"/>
</dbReference>
<reference evidence="3 4" key="1">
    <citation type="journal article" date="2017" name="Int. J. Syst. Evol. Microbiol.">
        <title>Oleiagrimonas citrea sp. nov., a marine bacterium isolated from tidal flat sediment and emended description of the genus Oleiagrimonas Fang et al. 2015 and Oleiagrimonas soli.</title>
        <authorList>
            <person name="Yang S.H."/>
            <person name="Seo H.S."/>
            <person name="Seong C.N."/>
            <person name="Kwon K.K."/>
        </authorList>
    </citation>
    <scope>NUCLEOTIDE SEQUENCE [LARGE SCALE GENOMIC DNA]</scope>
    <source>
        <strain evidence="3 4">MEBiC09124</strain>
    </source>
</reference>
<dbReference type="PANTHER" id="PTHR12149:SF8">
    <property type="entry name" value="PROTEIN-RIBULOSAMINE 3-KINASE"/>
    <property type="match status" value="1"/>
</dbReference>
<dbReference type="AlphaFoldDB" id="A0A846ZMY7"/>
<comment type="similarity">
    <text evidence="1 2">Belongs to the fructosamine kinase family.</text>
</comment>
<dbReference type="Pfam" id="PF03881">
    <property type="entry name" value="Fructosamin_kin"/>
    <property type="match status" value="1"/>
</dbReference>
<accession>A0A846ZMY7</accession>
<keyword evidence="2 3" id="KW-0418">Kinase</keyword>
<comment type="caution">
    <text evidence="3">The sequence shown here is derived from an EMBL/GenBank/DDBJ whole genome shotgun (WGS) entry which is preliminary data.</text>
</comment>
<evidence type="ECO:0000313" key="3">
    <source>
        <dbReference type="EMBL" id="NKZ39047.1"/>
    </source>
</evidence>
<dbReference type="GO" id="GO:0016301">
    <property type="term" value="F:kinase activity"/>
    <property type="evidence" value="ECO:0007669"/>
    <property type="project" value="UniProtKB-UniRule"/>
</dbReference>
<gene>
    <name evidence="3" type="ORF">HF690_08800</name>
</gene>
<dbReference type="EMBL" id="JAAZQD010000003">
    <property type="protein sequence ID" value="NKZ39047.1"/>
    <property type="molecule type" value="Genomic_DNA"/>
</dbReference>
<keyword evidence="4" id="KW-1185">Reference proteome</keyword>
<protein>
    <submittedName>
        <fullName evidence="3">Fructosamine kinase family protein</fullName>
    </submittedName>
</protein>
<evidence type="ECO:0000256" key="2">
    <source>
        <dbReference type="PIRNR" id="PIRNR006221"/>
    </source>
</evidence>
<dbReference type="SUPFAM" id="SSF56112">
    <property type="entry name" value="Protein kinase-like (PK-like)"/>
    <property type="match status" value="1"/>
</dbReference>
<evidence type="ECO:0000256" key="1">
    <source>
        <dbReference type="ARBA" id="ARBA00009460"/>
    </source>
</evidence>
<dbReference type="InterPro" id="IPR011009">
    <property type="entry name" value="Kinase-like_dom_sf"/>
</dbReference>
<dbReference type="Proteomes" id="UP000541636">
    <property type="component" value="Unassembled WGS sequence"/>
</dbReference>
<dbReference type="RefSeq" id="WP_168609181.1">
    <property type="nucleotide sequence ID" value="NZ_JAAZQD010000003.1"/>
</dbReference>